<reference evidence="8 9" key="1">
    <citation type="journal article" date="2018" name="Sci. Rep.">
        <title>Genome sequence of the cauliflower mushroom Sparassis crispa (Hanabiratake) and its association with beneficial usage.</title>
        <authorList>
            <person name="Kiyama R."/>
            <person name="Furutani Y."/>
            <person name="Kawaguchi K."/>
            <person name="Nakanishi T."/>
        </authorList>
    </citation>
    <scope>NUCLEOTIDE SEQUENCE [LARGE SCALE GENOMIC DNA]</scope>
</reference>
<sequence length="297" mass="31598">MHTLTRTLLALVPLLPLVLASPLFGINFGKGTTANGAPTPVSQSDITNNLLRPAQFSRVVYCPSSKVTSWSCGGPCQALPGVHVLTAGGNEAQVPYYFIAQDAQTQSVVVAHGGTDPYKLFSDLNDAEFKQVPPNATRFPKASGGTQVHDGFHKAQGRTADLVLSTVRNALASSGYKNVLVTGHSLGAAVASLDAVMLRMALPGDVQVGSIVFGLPRVGNQQWADLVDSLVRLRSVTTPPTEHRPRRAALGSSRASRTSRTSRTRFRACPRSGCSTSTPRARRISLLLPRAVSCFVR</sequence>
<dbReference type="InParanoid" id="A0A401GUX5"/>
<accession>A0A401GUX5</accession>
<evidence type="ECO:0000256" key="1">
    <source>
        <dbReference type="ARBA" id="ARBA00023157"/>
    </source>
</evidence>
<name>A0A401GUX5_9APHY</name>
<organism evidence="8 9">
    <name type="scientific">Sparassis crispa</name>
    <dbReference type="NCBI Taxonomy" id="139825"/>
    <lineage>
        <taxon>Eukaryota</taxon>
        <taxon>Fungi</taxon>
        <taxon>Dikarya</taxon>
        <taxon>Basidiomycota</taxon>
        <taxon>Agaricomycotina</taxon>
        <taxon>Agaricomycetes</taxon>
        <taxon>Polyporales</taxon>
        <taxon>Sparassidaceae</taxon>
        <taxon>Sparassis</taxon>
    </lineage>
</organism>
<dbReference type="EMBL" id="BFAD01000008">
    <property type="protein sequence ID" value="GBE86037.1"/>
    <property type="molecule type" value="Genomic_DNA"/>
</dbReference>
<dbReference type="GeneID" id="38782954"/>
<dbReference type="GO" id="GO:0006629">
    <property type="term" value="P:lipid metabolic process"/>
    <property type="evidence" value="ECO:0007669"/>
    <property type="project" value="InterPro"/>
</dbReference>
<dbReference type="RefSeq" id="XP_027616950.1">
    <property type="nucleotide sequence ID" value="XM_027761149.1"/>
</dbReference>
<dbReference type="Gene3D" id="3.40.50.1820">
    <property type="entry name" value="alpha/beta hydrolase"/>
    <property type="match status" value="1"/>
</dbReference>
<evidence type="ECO:0000256" key="3">
    <source>
        <dbReference type="ARBA" id="ARBA00047591"/>
    </source>
</evidence>
<evidence type="ECO:0000313" key="9">
    <source>
        <dbReference type="Proteomes" id="UP000287166"/>
    </source>
</evidence>
<evidence type="ECO:0000313" key="8">
    <source>
        <dbReference type="EMBL" id="GBE86037.1"/>
    </source>
</evidence>
<comment type="similarity">
    <text evidence="2">Belongs to the AB hydrolase superfamily. Lipase family. Class 3 subfamily.</text>
</comment>
<feature type="compositionally biased region" description="Low complexity" evidence="5">
    <location>
        <begin position="248"/>
        <end position="259"/>
    </location>
</feature>
<dbReference type="PANTHER" id="PTHR45856:SF25">
    <property type="entry name" value="FUNGAL LIPASE-LIKE DOMAIN-CONTAINING PROTEIN"/>
    <property type="match status" value="1"/>
</dbReference>
<dbReference type="OrthoDB" id="426718at2759"/>
<evidence type="ECO:0000256" key="5">
    <source>
        <dbReference type="SAM" id="MobiDB-lite"/>
    </source>
</evidence>
<dbReference type="PANTHER" id="PTHR45856">
    <property type="entry name" value="ALPHA/BETA-HYDROLASES SUPERFAMILY PROTEIN"/>
    <property type="match status" value="1"/>
</dbReference>
<comment type="catalytic activity">
    <reaction evidence="3">
        <text>a diacylglycerol + H2O = a monoacylglycerol + a fatty acid + H(+)</text>
        <dbReference type="Rhea" id="RHEA:32731"/>
        <dbReference type="ChEBI" id="CHEBI:15377"/>
        <dbReference type="ChEBI" id="CHEBI:15378"/>
        <dbReference type="ChEBI" id="CHEBI:17408"/>
        <dbReference type="ChEBI" id="CHEBI:18035"/>
        <dbReference type="ChEBI" id="CHEBI:28868"/>
    </reaction>
</comment>
<evidence type="ECO:0000256" key="6">
    <source>
        <dbReference type="SAM" id="SignalP"/>
    </source>
</evidence>
<evidence type="ECO:0000259" key="7">
    <source>
        <dbReference type="Pfam" id="PF01764"/>
    </source>
</evidence>
<gene>
    <name evidence="8" type="ORF">SCP_0805610</name>
</gene>
<protein>
    <recommendedName>
        <fullName evidence="7">Fungal lipase-type domain-containing protein</fullName>
    </recommendedName>
</protein>
<dbReference type="AlphaFoldDB" id="A0A401GUX5"/>
<feature type="chain" id="PRO_5019300987" description="Fungal lipase-type domain-containing protein" evidence="6">
    <location>
        <begin position="21"/>
        <end position="297"/>
    </location>
</feature>
<evidence type="ECO:0000256" key="4">
    <source>
        <dbReference type="ARBA" id="ARBA00048461"/>
    </source>
</evidence>
<dbReference type="STRING" id="139825.A0A401GUX5"/>
<evidence type="ECO:0000256" key="2">
    <source>
        <dbReference type="ARBA" id="ARBA00043996"/>
    </source>
</evidence>
<keyword evidence="1" id="KW-1015">Disulfide bond</keyword>
<dbReference type="InterPro" id="IPR051218">
    <property type="entry name" value="Sec_MonoDiacylglyc_Lipase"/>
</dbReference>
<proteinExistence type="inferred from homology"/>
<feature type="domain" description="Fungal lipase-type" evidence="7">
    <location>
        <begin position="111"/>
        <end position="233"/>
    </location>
</feature>
<dbReference type="InterPro" id="IPR029058">
    <property type="entry name" value="AB_hydrolase_fold"/>
</dbReference>
<dbReference type="Pfam" id="PF01764">
    <property type="entry name" value="Lipase_3"/>
    <property type="match status" value="1"/>
</dbReference>
<keyword evidence="6" id="KW-0732">Signal</keyword>
<feature type="region of interest" description="Disordered" evidence="5">
    <location>
        <begin position="237"/>
        <end position="274"/>
    </location>
</feature>
<feature type="signal peptide" evidence="6">
    <location>
        <begin position="1"/>
        <end position="20"/>
    </location>
</feature>
<dbReference type="InterPro" id="IPR002921">
    <property type="entry name" value="Fungal_lipase-type"/>
</dbReference>
<dbReference type="CDD" id="cd00519">
    <property type="entry name" value="Lipase_3"/>
    <property type="match status" value="1"/>
</dbReference>
<dbReference type="SUPFAM" id="SSF53474">
    <property type="entry name" value="alpha/beta-Hydrolases"/>
    <property type="match status" value="1"/>
</dbReference>
<dbReference type="Proteomes" id="UP000287166">
    <property type="component" value="Unassembled WGS sequence"/>
</dbReference>
<comment type="caution">
    <text evidence="8">The sequence shown here is derived from an EMBL/GenBank/DDBJ whole genome shotgun (WGS) entry which is preliminary data.</text>
</comment>
<keyword evidence="9" id="KW-1185">Reference proteome</keyword>
<comment type="catalytic activity">
    <reaction evidence="4">
        <text>a monoacylglycerol + H2O = glycerol + a fatty acid + H(+)</text>
        <dbReference type="Rhea" id="RHEA:15245"/>
        <dbReference type="ChEBI" id="CHEBI:15377"/>
        <dbReference type="ChEBI" id="CHEBI:15378"/>
        <dbReference type="ChEBI" id="CHEBI:17408"/>
        <dbReference type="ChEBI" id="CHEBI:17754"/>
        <dbReference type="ChEBI" id="CHEBI:28868"/>
    </reaction>
</comment>